<dbReference type="Proteomes" id="UP000229498">
    <property type="component" value="Unassembled WGS sequence"/>
</dbReference>
<evidence type="ECO:0000256" key="3">
    <source>
        <dbReference type="PROSITE-ProRule" id="PRU00742"/>
    </source>
</evidence>
<sequence length="423" mass="46358">MFLPLDRRTRRNRPPADAATRESRRRHHPDLSKLRGWKSMQAEAGIPGDEWDKERRWALRMGLTGADSIEDKSIPTFARGELPHYAGINTFLKAPYTEDVTEVGNYDATVLGAPFDGGTTYRPGTRFGPQGIRKISALYTPYNYELAVDLREQMSLCDAGDIFTIPGNIEKTFDQISRACAHVFSTGSMPIILGGDHSIGFPTVRGIAECTSKTIGIVHFDRHADIQEKDLDERMHTTPWFHATNLPNVPAKNLVQVGIGGWQVPREAVAVARERETNIITMSDVEKMGIDRTAEMALEMAWDGADMVYLSFDIDCIDCGFVPGTGWPEPGGFLPREALGLVSRIAAEGICGMEIVEVSPPYDTSDITALMATRVIVDALGSMVAAGKLGAHGGLIDKPVEFPMGDYDAARDGARWTTSARKG</sequence>
<evidence type="ECO:0000313" key="5">
    <source>
        <dbReference type="EMBL" id="PJK30262.1"/>
    </source>
</evidence>
<comment type="caution">
    <text evidence="5">The sequence shown here is derived from an EMBL/GenBank/DDBJ whole genome shotgun (WGS) entry which is preliminary data.</text>
</comment>
<keyword evidence="1" id="KW-0479">Metal-binding</keyword>
<dbReference type="Gene3D" id="3.40.800.10">
    <property type="entry name" value="Ureohydrolase domain"/>
    <property type="match status" value="1"/>
</dbReference>
<dbReference type="InterPro" id="IPR006035">
    <property type="entry name" value="Ureohydrolase"/>
</dbReference>
<proteinExistence type="inferred from homology"/>
<dbReference type="AlphaFoldDB" id="A0A2M9G3G5"/>
<evidence type="ECO:0000256" key="4">
    <source>
        <dbReference type="SAM" id="MobiDB-lite"/>
    </source>
</evidence>
<dbReference type="InterPro" id="IPR023696">
    <property type="entry name" value="Ureohydrolase_dom_sf"/>
</dbReference>
<dbReference type="OrthoDB" id="9788689at2"/>
<reference evidence="5 6" key="1">
    <citation type="submission" date="2017-11" db="EMBL/GenBank/DDBJ databases">
        <title>Draft genome sequence of Rhizobiales bacterium SY3-13.</title>
        <authorList>
            <person name="Sun C."/>
        </authorList>
    </citation>
    <scope>NUCLEOTIDE SEQUENCE [LARGE SCALE GENOMIC DNA]</scope>
    <source>
        <strain evidence="5 6">SY3-13</strain>
    </source>
</reference>
<comment type="similarity">
    <text evidence="3">Belongs to the arginase family.</text>
</comment>
<accession>A0A2M9G3G5</accession>
<evidence type="ECO:0000256" key="1">
    <source>
        <dbReference type="ARBA" id="ARBA00022723"/>
    </source>
</evidence>
<dbReference type="RefSeq" id="WP_109795460.1">
    <property type="nucleotide sequence ID" value="NZ_PHIG01000029.1"/>
</dbReference>
<dbReference type="PRINTS" id="PR00116">
    <property type="entry name" value="ARGINASE"/>
</dbReference>
<dbReference type="GO" id="GO:0046872">
    <property type="term" value="F:metal ion binding"/>
    <property type="evidence" value="ECO:0007669"/>
    <property type="project" value="UniProtKB-KW"/>
</dbReference>
<evidence type="ECO:0000313" key="6">
    <source>
        <dbReference type="Proteomes" id="UP000229498"/>
    </source>
</evidence>
<feature type="region of interest" description="Disordered" evidence="4">
    <location>
        <begin position="1"/>
        <end position="39"/>
    </location>
</feature>
<dbReference type="Pfam" id="PF00491">
    <property type="entry name" value="Arginase"/>
    <property type="match status" value="1"/>
</dbReference>
<dbReference type="PANTHER" id="PTHR11358">
    <property type="entry name" value="ARGINASE/AGMATINASE"/>
    <property type="match status" value="1"/>
</dbReference>
<dbReference type="PROSITE" id="PS51409">
    <property type="entry name" value="ARGINASE_2"/>
    <property type="match status" value="1"/>
</dbReference>
<keyword evidence="2" id="KW-0378">Hydrolase</keyword>
<dbReference type="EMBL" id="PHIG01000029">
    <property type="protein sequence ID" value="PJK30262.1"/>
    <property type="molecule type" value="Genomic_DNA"/>
</dbReference>
<dbReference type="PANTHER" id="PTHR11358:SF26">
    <property type="entry name" value="GUANIDINO ACID HYDROLASE, MITOCHONDRIAL"/>
    <property type="match status" value="1"/>
</dbReference>
<dbReference type="GO" id="GO:0008783">
    <property type="term" value="F:agmatinase activity"/>
    <property type="evidence" value="ECO:0007669"/>
    <property type="project" value="TreeGrafter"/>
</dbReference>
<organism evidence="5 6">
    <name type="scientific">Minwuia thermotolerans</name>
    <dbReference type="NCBI Taxonomy" id="2056226"/>
    <lineage>
        <taxon>Bacteria</taxon>
        <taxon>Pseudomonadati</taxon>
        <taxon>Pseudomonadota</taxon>
        <taxon>Alphaproteobacteria</taxon>
        <taxon>Minwuiales</taxon>
        <taxon>Minwuiaceae</taxon>
        <taxon>Minwuia</taxon>
    </lineage>
</organism>
<dbReference type="SUPFAM" id="SSF52768">
    <property type="entry name" value="Arginase/deacetylase"/>
    <property type="match status" value="1"/>
</dbReference>
<dbReference type="GO" id="GO:0033389">
    <property type="term" value="P:putrescine biosynthetic process from arginine, via agmatine"/>
    <property type="evidence" value="ECO:0007669"/>
    <property type="project" value="TreeGrafter"/>
</dbReference>
<name>A0A2M9G3G5_9PROT</name>
<gene>
    <name evidence="5" type="ORF">CVT23_07680</name>
</gene>
<evidence type="ECO:0000256" key="2">
    <source>
        <dbReference type="ARBA" id="ARBA00022801"/>
    </source>
</evidence>
<keyword evidence="6" id="KW-1185">Reference proteome</keyword>
<dbReference type="CDD" id="cd09990">
    <property type="entry name" value="Agmatinase-like"/>
    <property type="match status" value="1"/>
</dbReference>
<protein>
    <submittedName>
        <fullName evidence="5">Agmatinase</fullName>
    </submittedName>
</protein>